<keyword evidence="3" id="KW-1185">Reference proteome</keyword>
<dbReference type="SUPFAM" id="SSF88713">
    <property type="entry name" value="Glycoside hydrolase/deacetylase"/>
    <property type="match status" value="1"/>
</dbReference>
<name>A0ABQ1PXP4_9GAMM</name>
<dbReference type="PANTHER" id="PTHR35882">
    <property type="entry name" value="PELA"/>
    <property type="match status" value="1"/>
</dbReference>
<accession>A0ABQ1PXP4</accession>
<protein>
    <recommendedName>
        <fullName evidence="1">Glycoside-hydrolase family GH114 TIM-barrel domain-containing protein</fullName>
    </recommendedName>
</protein>
<dbReference type="InterPro" id="IPR011330">
    <property type="entry name" value="Glyco_hydro/deAcase_b/a-brl"/>
</dbReference>
<dbReference type="PIRSF" id="PIRSF029570">
    <property type="entry name" value="UCP029570"/>
    <property type="match status" value="1"/>
</dbReference>
<dbReference type="InterPro" id="IPR013785">
    <property type="entry name" value="Aldolase_TIM"/>
</dbReference>
<proteinExistence type="predicted"/>
<reference evidence="3" key="1">
    <citation type="journal article" date="2019" name="Int. J. Syst. Evol. Microbiol.">
        <title>The Global Catalogue of Microorganisms (GCM) 10K type strain sequencing project: providing services to taxonomists for standard genome sequencing and annotation.</title>
        <authorList>
            <consortium name="The Broad Institute Genomics Platform"/>
            <consortium name="The Broad Institute Genome Sequencing Center for Infectious Disease"/>
            <person name="Wu L."/>
            <person name="Ma J."/>
        </authorList>
    </citation>
    <scope>NUCLEOTIDE SEQUENCE [LARGE SCALE GENOMIC DNA]</scope>
    <source>
        <strain evidence="3">CGMCC 1.12482</strain>
    </source>
</reference>
<dbReference type="InterPro" id="IPR016062">
    <property type="entry name" value="TM1410-rel"/>
</dbReference>
<gene>
    <name evidence="2" type="primary">pelA</name>
    <name evidence="2" type="ORF">GCM10007418_26130</name>
</gene>
<dbReference type="PRINTS" id="PR01545">
    <property type="entry name" value="THEMAYE10DUF"/>
</dbReference>
<dbReference type="CDD" id="cd10922">
    <property type="entry name" value="CE4_PelA_like_C"/>
    <property type="match status" value="1"/>
</dbReference>
<dbReference type="EMBL" id="BMFF01000005">
    <property type="protein sequence ID" value="GGD05890.1"/>
    <property type="molecule type" value="Genomic_DNA"/>
</dbReference>
<dbReference type="PANTHER" id="PTHR35882:SF2">
    <property type="entry name" value="PELA"/>
    <property type="match status" value="1"/>
</dbReference>
<dbReference type="SUPFAM" id="SSF51445">
    <property type="entry name" value="(Trans)glycosidases"/>
    <property type="match status" value="1"/>
</dbReference>
<feature type="domain" description="Glycoside-hydrolase family GH114 TIM-barrel" evidence="1">
    <location>
        <begin position="59"/>
        <end position="285"/>
    </location>
</feature>
<dbReference type="Gene3D" id="3.20.20.70">
    <property type="entry name" value="Aldolase class I"/>
    <property type="match status" value="1"/>
</dbReference>
<organism evidence="2 3">
    <name type="scientific">Halopseudomonas salina</name>
    <dbReference type="NCBI Taxonomy" id="1323744"/>
    <lineage>
        <taxon>Bacteria</taxon>
        <taxon>Pseudomonadati</taxon>
        <taxon>Pseudomonadota</taxon>
        <taxon>Gammaproteobacteria</taxon>
        <taxon>Pseudomonadales</taxon>
        <taxon>Pseudomonadaceae</taxon>
        <taxon>Halopseudomonas</taxon>
    </lineage>
</organism>
<comment type="caution">
    <text evidence="2">The sequence shown here is derived from an EMBL/GenBank/DDBJ whole genome shotgun (WGS) entry which is preliminary data.</text>
</comment>
<dbReference type="Pfam" id="PF03537">
    <property type="entry name" value="Glyco_hydro_114"/>
    <property type="match status" value="1"/>
</dbReference>
<sequence length="944" mass="104344">MIDCSFRQLAVSIGKPFGLLITLFLSLFAMAGLVRAEAGASAPASVAFWYAEQPPLSELSQFDWVVFEPAHVSAADVLFVTAQGSEPFAYLSVGELDEHQAQLDPGLRDEAASEARNDSWNSSVMDLTSPRWRNHLLERASDYARLGYSGLFLDTLDSFTLLPEDRRAAQRSALLSVLQEINRLHPQLKLFFNRGFEVLPDMHKGVAAVAVESIHAGWNARNRAYSPVPEEDRAWLVNALQPLRERGIPIVAIDYLPTDRREEARELAGRLVDEGYVPYVGTPELATLGVSSIEVQPRRIALLYDPREGELTRSGGFRSLGGLLEYMGYRIDYMPVDDSLPASSMTGLYAGAIIWMTSGAPPESGKFNRWILNRMEEGIPLAFFQGLPVDDAAILNKFGLQRNGDQPASGLKMVSHDPLLIGEFEAPLIVRSRGMIAIGTQSASSSDHAALVLVDDNGREHTPVVTGDWGGIALAPYVFEGEDDTRRWIVDPFAFLQKALQLAPFPAPDATTENGRRIATVHIDGDGFPSRAEVPGTPYAGTIVLNDFIKPYPLLTSVSFIEGEVGPKGMYPYLARELEPIAQRILAHGRVEPATHTYSHPYFWQAEREIQREGFQADYGLMMPIPGYDTIDFQREVIGSRDYVQSRLAPADKPVNMIFWTGDAIPDAATIKLAYDAGMLNVNGGETRLTRADPSLTGLYPLLRPTSGGLQVFAPIINENVYTNLWQGPYYGFRDVIDTFELTDSPRRMRGLHLYYHFYSGTKPAAIKVMGDIYRHMLDQEPISLWMSEYLMRAHGLHTASLARASNGKWHISALQGLRTVRIDPDMGWPDMLASTGVAGVIDLPQGRYVHLSDNRAVLALQAVRDSAPALEEANVPLTAWRYLDARRVELSFAGEFPIAFSVRSSSACRLNVGGRKISGRAANGLWHFSLSTKQVSDAQLVCE</sequence>
<dbReference type="Proteomes" id="UP000638188">
    <property type="component" value="Unassembled WGS sequence"/>
</dbReference>
<dbReference type="InterPro" id="IPR016925">
    <property type="entry name" value="UCP029570"/>
</dbReference>
<dbReference type="InterPro" id="IPR004352">
    <property type="entry name" value="GH114_TIM-barrel"/>
</dbReference>
<evidence type="ECO:0000259" key="1">
    <source>
        <dbReference type="Pfam" id="PF03537"/>
    </source>
</evidence>
<evidence type="ECO:0000313" key="2">
    <source>
        <dbReference type="EMBL" id="GGD05890.1"/>
    </source>
</evidence>
<evidence type="ECO:0000313" key="3">
    <source>
        <dbReference type="Proteomes" id="UP000638188"/>
    </source>
</evidence>
<dbReference type="InterPro" id="IPR017853">
    <property type="entry name" value="GH"/>
</dbReference>